<evidence type="ECO:0000313" key="2">
    <source>
        <dbReference type="Proteomes" id="UP001194746"/>
    </source>
</evidence>
<proteinExistence type="predicted"/>
<gene>
    <name evidence="1" type="ORF">FE257_009014</name>
</gene>
<name>A0AAD4GYI7_ASPNN</name>
<sequence>MSEVEGPYTVAANMLPTATPQVLAADPRYPPSSPVAMMDGACPPAPPMPNPAEQVAAVPSPPISTSMPTLASTLVTNLNASPLDRVVDVFNSHFPPPPNNGNTLVAPARSPLHNRKTPDPNDAIDPVEPPGPLAVAAFGTFFMAQFIAVFPYAVTFTIAMAAISILGALALTPFGLFFLLPAAVLSSLAALRYNIASI</sequence>
<reference evidence="1" key="1">
    <citation type="journal article" date="2019" name="Beilstein J. Org. Chem.">
        <title>Nanangenines: drimane sesquiterpenoids as the dominant metabolite cohort of a novel Australian fungus, Aspergillus nanangensis.</title>
        <authorList>
            <person name="Lacey H.J."/>
            <person name="Gilchrist C.L.M."/>
            <person name="Crombie A."/>
            <person name="Kalaitzis J.A."/>
            <person name="Vuong D."/>
            <person name="Rutledge P.J."/>
            <person name="Turner P."/>
            <person name="Pitt J.I."/>
            <person name="Lacey E."/>
            <person name="Chooi Y.H."/>
            <person name="Piggott A.M."/>
        </authorList>
    </citation>
    <scope>NUCLEOTIDE SEQUENCE</scope>
    <source>
        <strain evidence="1">MST-FP2251</strain>
    </source>
</reference>
<organism evidence="1 2">
    <name type="scientific">Aspergillus nanangensis</name>
    <dbReference type="NCBI Taxonomy" id="2582783"/>
    <lineage>
        <taxon>Eukaryota</taxon>
        <taxon>Fungi</taxon>
        <taxon>Dikarya</taxon>
        <taxon>Ascomycota</taxon>
        <taxon>Pezizomycotina</taxon>
        <taxon>Eurotiomycetes</taxon>
        <taxon>Eurotiomycetidae</taxon>
        <taxon>Eurotiales</taxon>
        <taxon>Aspergillaceae</taxon>
        <taxon>Aspergillus</taxon>
        <taxon>Aspergillus subgen. Circumdati</taxon>
    </lineage>
</organism>
<evidence type="ECO:0000313" key="1">
    <source>
        <dbReference type="EMBL" id="KAF9894042.1"/>
    </source>
</evidence>
<comment type="caution">
    <text evidence="1">The sequence shown here is derived from an EMBL/GenBank/DDBJ whole genome shotgun (WGS) entry which is preliminary data.</text>
</comment>
<dbReference type="Proteomes" id="UP001194746">
    <property type="component" value="Unassembled WGS sequence"/>
</dbReference>
<dbReference type="AlphaFoldDB" id="A0AAD4GYI7"/>
<protein>
    <submittedName>
        <fullName evidence="1">Uncharacterized protein</fullName>
    </submittedName>
</protein>
<accession>A0AAD4GYI7</accession>
<keyword evidence="2" id="KW-1185">Reference proteome</keyword>
<reference evidence="1" key="2">
    <citation type="submission" date="2020-02" db="EMBL/GenBank/DDBJ databases">
        <authorList>
            <person name="Gilchrist C.L.M."/>
            <person name="Chooi Y.-H."/>
        </authorList>
    </citation>
    <scope>NUCLEOTIDE SEQUENCE</scope>
    <source>
        <strain evidence="1">MST-FP2251</strain>
    </source>
</reference>
<dbReference type="EMBL" id="VCAU01000005">
    <property type="protein sequence ID" value="KAF9894042.1"/>
    <property type="molecule type" value="Genomic_DNA"/>
</dbReference>